<dbReference type="AlphaFoldDB" id="A0A8S3QAW6"/>
<dbReference type="SUPFAM" id="SSF53098">
    <property type="entry name" value="Ribonuclease H-like"/>
    <property type="match status" value="1"/>
</dbReference>
<feature type="compositionally biased region" description="Low complexity" evidence="1">
    <location>
        <begin position="388"/>
        <end position="407"/>
    </location>
</feature>
<dbReference type="Pfam" id="PF05699">
    <property type="entry name" value="Dimer_Tnp_hAT"/>
    <property type="match status" value="1"/>
</dbReference>
<dbReference type="OrthoDB" id="6116262at2759"/>
<dbReference type="Proteomes" id="UP000683360">
    <property type="component" value="Unassembled WGS sequence"/>
</dbReference>
<evidence type="ECO:0000313" key="4">
    <source>
        <dbReference type="Proteomes" id="UP000683360"/>
    </source>
</evidence>
<proteinExistence type="predicted"/>
<dbReference type="EMBL" id="CAJPWZ010000393">
    <property type="protein sequence ID" value="CAG2192453.1"/>
    <property type="molecule type" value="Genomic_DNA"/>
</dbReference>
<dbReference type="PANTHER" id="PTHR37162">
    <property type="entry name" value="HAT FAMILY DIMERISATION DOMAINCONTAINING PROTEIN-RELATED"/>
    <property type="match status" value="1"/>
</dbReference>
<name>A0A8S3QAW6_MYTED</name>
<dbReference type="InterPro" id="IPR008906">
    <property type="entry name" value="HATC_C_dom"/>
</dbReference>
<gene>
    <name evidence="3" type="ORF">MEDL_7611</name>
</gene>
<evidence type="ECO:0000259" key="2">
    <source>
        <dbReference type="Pfam" id="PF05699"/>
    </source>
</evidence>
<dbReference type="GO" id="GO:0046983">
    <property type="term" value="F:protein dimerization activity"/>
    <property type="evidence" value="ECO:0007669"/>
    <property type="project" value="InterPro"/>
</dbReference>
<organism evidence="3 4">
    <name type="scientific">Mytilus edulis</name>
    <name type="common">Blue mussel</name>
    <dbReference type="NCBI Taxonomy" id="6550"/>
    <lineage>
        <taxon>Eukaryota</taxon>
        <taxon>Metazoa</taxon>
        <taxon>Spiralia</taxon>
        <taxon>Lophotrochozoa</taxon>
        <taxon>Mollusca</taxon>
        <taxon>Bivalvia</taxon>
        <taxon>Autobranchia</taxon>
        <taxon>Pteriomorphia</taxon>
        <taxon>Mytilida</taxon>
        <taxon>Mytiloidea</taxon>
        <taxon>Mytilidae</taxon>
        <taxon>Mytilinae</taxon>
        <taxon>Mytilus</taxon>
    </lineage>
</organism>
<accession>A0A8S3QAW6</accession>
<protein>
    <recommendedName>
        <fullName evidence="2">HAT C-terminal dimerisation domain-containing protein</fullName>
    </recommendedName>
</protein>
<dbReference type="PANTHER" id="PTHR37162:SF10">
    <property type="entry name" value="DUF4371 DOMAIN-CONTAINING PROTEIN"/>
    <property type="match status" value="1"/>
</dbReference>
<comment type="caution">
    <text evidence="3">The sequence shown here is derived from an EMBL/GenBank/DDBJ whole genome shotgun (WGS) entry which is preliminary data.</text>
</comment>
<feature type="domain" description="HAT C-terminal dimerisation" evidence="2">
    <location>
        <begin position="645"/>
        <end position="693"/>
    </location>
</feature>
<feature type="region of interest" description="Disordered" evidence="1">
    <location>
        <begin position="373"/>
        <end position="418"/>
    </location>
</feature>
<evidence type="ECO:0000313" key="3">
    <source>
        <dbReference type="EMBL" id="CAG2192453.1"/>
    </source>
</evidence>
<feature type="region of interest" description="Disordered" evidence="1">
    <location>
        <begin position="1"/>
        <end position="20"/>
    </location>
</feature>
<feature type="compositionally biased region" description="Basic and acidic residues" evidence="1">
    <location>
        <begin position="373"/>
        <end position="387"/>
    </location>
</feature>
<reference evidence="3" key="1">
    <citation type="submission" date="2021-03" db="EMBL/GenBank/DDBJ databases">
        <authorList>
            <person name="Bekaert M."/>
        </authorList>
    </citation>
    <scope>NUCLEOTIDE SEQUENCE</scope>
</reference>
<keyword evidence="4" id="KW-1185">Reference proteome</keyword>
<sequence length="726" mass="81950">MDQPQKRKKVNESFEQDQAPKKRKCLQKYKDSYTALWPCLRPSKKGECMVYCTVCNSDFSCGHAGKNDCLRHVKGKQHKDLSQLKESYSTMTSFMKSNDVELNRQRATTKAEVMMCELIAELNLPLSSADTFNKAFKLMFPDSKIAGDMKCARNKATAILLDLSKINQKTLSDRLQSAPFSISTDGSNDITSKQYPLVVRTRDPGTGLVNSELLSIPVCTESASGENIFNIMNKDLSDRNISWDNCLALGSDNASVMTGCNKGVFKFVKDKQPSVFMSGCVLHLIHIAAKKAAGALPAIDDVLIDIYYFFNKSDTRKMNFKGSQDLFNLEQKRMLKHVSVRWLSIGRCLDRMLVNWDALKGYFKKEHDSLEKKKEAKKTKDTKDQSKNKSTTTSSKKGTNTKSVGSKEQNKEGIPQKAEPSYAEVKVETIFTFIKSPTNKLYAIFLSYTVKLYDEVLKNLQAEDPQIHKVRGALHSVMRNLLSRFVKPAAMVGKSVDEVQYTLGYNQKVDSELVIGNAAKDFIRDKEKNHLRDHRIVEFYKAARQYFINACNYIMTKLPLNDPVLIHAEIADTDKQSTAKQSSIEFFAKRFPVLIPDGATMDTLTEQFVLYQTQDLATELEAFDRVDEKWNAIGQIKDTGGNLMFNHLAQFCLGILCIPHSSAHCERVFSVVRKNRTDQRASLGDQTLEALLVNKSKPGNPCDNARKHSNATLDRLKSAYYNHLNS</sequence>
<evidence type="ECO:0000256" key="1">
    <source>
        <dbReference type="SAM" id="MobiDB-lite"/>
    </source>
</evidence>
<dbReference type="InterPro" id="IPR012337">
    <property type="entry name" value="RNaseH-like_sf"/>
</dbReference>